<keyword evidence="5" id="KW-0805">Transcription regulation</keyword>
<dbReference type="Pfam" id="PF00072">
    <property type="entry name" value="Response_reg"/>
    <property type="match status" value="1"/>
</dbReference>
<dbReference type="EMBL" id="HBIB01035133">
    <property type="protein sequence ID" value="CAE0260546.1"/>
    <property type="molecule type" value="Transcribed_RNA"/>
</dbReference>
<evidence type="ECO:0000256" key="5">
    <source>
        <dbReference type="ARBA" id="ARBA00023015"/>
    </source>
</evidence>
<dbReference type="PROSITE" id="PS50110">
    <property type="entry name" value="RESPONSE_REGULATORY"/>
    <property type="match status" value="1"/>
</dbReference>
<evidence type="ECO:0000256" key="9">
    <source>
        <dbReference type="PROSITE-ProRule" id="PRU00169"/>
    </source>
</evidence>
<evidence type="ECO:0000256" key="11">
    <source>
        <dbReference type="SAM" id="MobiDB-lite"/>
    </source>
</evidence>
<dbReference type="PANTHER" id="PTHR48111:SF65">
    <property type="entry name" value="OMPR SUBFAMILY"/>
    <property type="match status" value="1"/>
</dbReference>
<dbReference type="Gene3D" id="3.40.50.2300">
    <property type="match status" value="1"/>
</dbReference>
<organism evidence="13">
    <name type="scientific">Palpitomonas bilix</name>
    <dbReference type="NCBI Taxonomy" id="652834"/>
    <lineage>
        <taxon>Eukaryota</taxon>
        <taxon>Eukaryota incertae sedis</taxon>
    </lineage>
</organism>
<keyword evidence="10" id="KW-0175">Coiled coil</keyword>
<evidence type="ECO:0000256" key="6">
    <source>
        <dbReference type="ARBA" id="ARBA00023125"/>
    </source>
</evidence>
<dbReference type="InterPro" id="IPR039420">
    <property type="entry name" value="WalR-like"/>
</dbReference>
<dbReference type="GO" id="GO:0032993">
    <property type="term" value="C:protein-DNA complex"/>
    <property type="evidence" value="ECO:0007669"/>
    <property type="project" value="TreeGrafter"/>
</dbReference>
<evidence type="ECO:0000256" key="10">
    <source>
        <dbReference type="SAM" id="Coils"/>
    </source>
</evidence>
<keyword evidence="6" id="KW-0238">DNA-binding</keyword>
<dbReference type="CDD" id="cd17574">
    <property type="entry name" value="REC_OmpR"/>
    <property type="match status" value="1"/>
</dbReference>
<dbReference type="InterPro" id="IPR011006">
    <property type="entry name" value="CheY-like_superfamily"/>
</dbReference>
<comment type="function">
    <text evidence="1">Probable promoter-specific protein mediating the interaction between DNA and RNA polymerase.</text>
</comment>
<dbReference type="InterPro" id="IPR001789">
    <property type="entry name" value="Sig_transdc_resp-reg_receiver"/>
</dbReference>
<evidence type="ECO:0000259" key="12">
    <source>
        <dbReference type="PROSITE" id="PS50110"/>
    </source>
</evidence>
<dbReference type="SUPFAM" id="SSF52172">
    <property type="entry name" value="CheY-like"/>
    <property type="match status" value="1"/>
</dbReference>
<dbReference type="GO" id="GO:0006355">
    <property type="term" value="P:regulation of DNA-templated transcription"/>
    <property type="evidence" value="ECO:0007669"/>
    <property type="project" value="TreeGrafter"/>
</dbReference>
<dbReference type="GO" id="GO:0005829">
    <property type="term" value="C:cytosol"/>
    <property type="evidence" value="ECO:0007669"/>
    <property type="project" value="TreeGrafter"/>
</dbReference>
<protein>
    <recommendedName>
        <fullName evidence="2">Probable transcriptional regulator ycf27</fullName>
    </recommendedName>
    <alternativeName>
        <fullName evidence="8">OmpR-like protein</fullName>
    </alternativeName>
</protein>
<evidence type="ECO:0000313" key="13">
    <source>
        <dbReference type="EMBL" id="CAE0260546.1"/>
    </source>
</evidence>
<feature type="domain" description="Response regulatory" evidence="12">
    <location>
        <begin position="141"/>
        <end position="253"/>
    </location>
</feature>
<dbReference type="SMART" id="SM00448">
    <property type="entry name" value="REC"/>
    <property type="match status" value="1"/>
</dbReference>
<sequence>MPTGGPRKAALTREGSSGNVFLGKREKDMIHRYTLEVKELEKNLHAEQESTSSLRMTLSEEKAAISKLEAELKALKEKGYTPAAPPEPRPDSPAKVTGRTSAVAGRRSRLGDGSRPSTPLKATPTGEFKVRQRLQPSRLARVLIVDDDVMVRRMLTLKLSKTFECLAAKDGEEALEKFYASPPDVMLLDIYMPKKDGYEVCAEIRKVSEVPIVMMTAMEDLDARLKGLFLGADDFVVKPCYPKEVEARLKTMLRRINRQSEVQVYDMVMNEEDYLVPETPTGEQLEDVAKKIAQSIKRFRSVLSGLHLRGMLAEDELQSELQEIAGLNHSMSALLTASV</sequence>
<dbReference type="AlphaFoldDB" id="A0A7S3DKG3"/>
<dbReference type="GO" id="GO:0000976">
    <property type="term" value="F:transcription cis-regulatory region binding"/>
    <property type="evidence" value="ECO:0007669"/>
    <property type="project" value="TreeGrafter"/>
</dbReference>
<evidence type="ECO:0000256" key="1">
    <source>
        <dbReference type="ARBA" id="ARBA00003612"/>
    </source>
</evidence>
<accession>A0A7S3DKG3</accession>
<feature type="modified residue" description="4-aspartylphosphate" evidence="9">
    <location>
        <position position="189"/>
    </location>
</feature>
<evidence type="ECO:0000256" key="2">
    <source>
        <dbReference type="ARBA" id="ARBA00015955"/>
    </source>
</evidence>
<dbReference type="FunFam" id="3.40.50.2300:FF:000001">
    <property type="entry name" value="DNA-binding response regulator PhoB"/>
    <property type="match status" value="1"/>
</dbReference>
<feature type="coiled-coil region" evidence="10">
    <location>
        <begin position="30"/>
        <end position="78"/>
    </location>
</feature>
<gene>
    <name evidence="13" type="ORF">PBIL07802_LOCUS22825</name>
</gene>
<evidence type="ECO:0000256" key="7">
    <source>
        <dbReference type="ARBA" id="ARBA00023163"/>
    </source>
</evidence>
<dbReference type="PANTHER" id="PTHR48111">
    <property type="entry name" value="REGULATOR OF RPOS"/>
    <property type="match status" value="1"/>
</dbReference>
<keyword evidence="3 9" id="KW-0597">Phosphoprotein</keyword>
<evidence type="ECO:0000256" key="3">
    <source>
        <dbReference type="ARBA" id="ARBA00022553"/>
    </source>
</evidence>
<feature type="region of interest" description="Disordered" evidence="11">
    <location>
        <begin position="78"/>
        <end position="125"/>
    </location>
</feature>
<evidence type="ECO:0000256" key="8">
    <source>
        <dbReference type="ARBA" id="ARBA00032623"/>
    </source>
</evidence>
<feature type="region of interest" description="Disordered" evidence="11">
    <location>
        <begin position="1"/>
        <end position="23"/>
    </location>
</feature>
<evidence type="ECO:0000256" key="4">
    <source>
        <dbReference type="ARBA" id="ARBA00023012"/>
    </source>
</evidence>
<name>A0A7S3DKG3_9EUKA</name>
<keyword evidence="7" id="KW-0804">Transcription</keyword>
<dbReference type="GO" id="GO:0000156">
    <property type="term" value="F:phosphorelay response regulator activity"/>
    <property type="evidence" value="ECO:0007669"/>
    <property type="project" value="TreeGrafter"/>
</dbReference>
<keyword evidence="4" id="KW-0902">Two-component regulatory system</keyword>
<proteinExistence type="predicted"/>
<reference evidence="13" key="1">
    <citation type="submission" date="2021-01" db="EMBL/GenBank/DDBJ databases">
        <authorList>
            <person name="Corre E."/>
            <person name="Pelletier E."/>
            <person name="Niang G."/>
            <person name="Scheremetjew M."/>
            <person name="Finn R."/>
            <person name="Kale V."/>
            <person name="Holt S."/>
            <person name="Cochrane G."/>
            <person name="Meng A."/>
            <person name="Brown T."/>
            <person name="Cohen L."/>
        </authorList>
    </citation>
    <scope>NUCLEOTIDE SEQUENCE</scope>
    <source>
        <strain evidence="13">NIES-2562</strain>
    </source>
</reference>